<evidence type="ECO:0000256" key="3">
    <source>
        <dbReference type="ARBA" id="ARBA00022723"/>
    </source>
</evidence>
<dbReference type="InterPro" id="IPR036025">
    <property type="entry name" value="RtcB-like_sf"/>
</dbReference>
<dbReference type="PANTHER" id="PTHR11118:SF1">
    <property type="entry name" value="RNA-SPLICING LIGASE RTCB HOMOLOG"/>
    <property type="match status" value="1"/>
</dbReference>
<dbReference type="AlphaFoldDB" id="A0A1F7ULK0"/>
<comment type="caution">
    <text evidence="14">The sequence shown here is derived from an EMBL/GenBank/DDBJ whole genome shotgun (WGS) entry which is preliminary data.</text>
</comment>
<evidence type="ECO:0000256" key="7">
    <source>
        <dbReference type="ARBA" id="ARBA00023211"/>
    </source>
</evidence>
<protein>
    <recommendedName>
        <fullName evidence="13">tRNA-splicing ligase RtcB</fullName>
        <ecNumber evidence="13">6.5.1.-</ecNumber>
    </recommendedName>
</protein>
<comment type="catalytic activity">
    <reaction evidence="8">
        <text>a 3'-end 3'-phospho-ribonucleotide-RNA + a 5'-end dephospho-ribonucleoside-RNA + GTP = a ribonucleotidyl-ribonucleotide-RNA + GMP + diphosphate</text>
        <dbReference type="Rhea" id="RHEA:68076"/>
        <dbReference type="Rhea" id="RHEA-COMP:10463"/>
        <dbReference type="Rhea" id="RHEA-COMP:13936"/>
        <dbReference type="Rhea" id="RHEA-COMP:17355"/>
        <dbReference type="ChEBI" id="CHEBI:33019"/>
        <dbReference type="ChEBI" id="CHEBI:37565"/>
        <dbReference type="ChEBI" id="CHEBI:58115"/>
        <dbReference type="ChEBI" id="CHEBI:83062"/>
        <dbReference type="ChEBI" id="CHEBI:138284"/>
        <dbReference type="ChEBI" id="CHEBI:173118"/>
        <dbReference type="EC" id="6.5.1.8"/>
    </reaction>
</comment>
<evidence type="ECO:0000256" key="12">
    <source>
        <dbReference type="PIRSR" id="PIRSR601233-3"/>
    </source>
</evidence>
<evidence type="ECO:0000256" key="11">
    <source>
        <dbReference type="PIRSR" id="PIRSR601233-2"/>
    </source>
</evidence>
<dbReference type="FunFam" id="3.90.1860.10:FF:000001">
    <property type="entry name" value="tRNA-splicing ligase RtcB homolog"/>
    <property type="match status" value="1"/>
</dbReference>
<evidence type="ECO:0000256" key="2">
    <source>
        <dbReference type="ARBA" id="ARBA00022598"/>
    </source>
</evidence>
<organism evidence="14 15">
    <name type="scientific">Candidatus Uhrbacteria bacterium RIFCSPHIGHO2_12_FULL_60_25</name>
    <dbReference type="NCBI Taxonomy" id="1802399"/>
    <lineage>
        <taxon>Bacteria</taxon>
        <taxon>Candidatus Uhriibacteriota</taxon>
    </lineage>
</organism>
<dbReference type="Pfam" id="PF01139">
    <property type="entry name" value="RtcB"/>
    <property type="match status" value="1"/>
</dbReference>
<dbReference type="EC" id="6.5.1.-" evidence="13"/>
<keyword evidence="3 12" id="KW-0479">Metal-binding</keyword>
<feature type="binding site" evidence="12">
    <location>
        <position position="235"/>
    </location>
    <ligand>
        <name>Mn(2+)</name>
        <dbReference type="ChEBI" id="CHEBI:29035"/>
        <label>2</label>
    </ligand>
</feature>
<dbReference type="GO" id="GO:0005525">
    <property type="term" value="F:GTP binding"/>
    <property type="evidence" value="ECO:0007669"/>
    <property type="project" value="UniProtKB-KW"/>
</dbReference>
<dbReference type="Gene3D" id="3.90.1860.10">
    <property type="entry name" value="tRNA-splicing ligase RtcB"/>
    <property type="match status" value="1"/>
</dbReference>
<evidence type="ECO:0000256" key="6">
    <source>
        <dbReference type="ARBA" id="ARBA00023134"/>
    </source>
</evidence>
<feature type="binding site" evidence="11">
    <location>
        <begin position="326"/>
        <end position="327"/>
    </location>
    <ligand>
        <name>GMP</name>
        <dbReference type="ChEBI" id="CHEBI:58115"/>
    </ligand>
</feature>
<evidence type="ECO:0000256" key="9">
    <source>
        <dbReference type="ARBA" id="ARBA00049514"/>
    </source>
</evidence>
<evidence type="ECO:0000313" key="14">
    <source>
        <dbReference type="EMBL" id="OGL78624.1"/>
    </source>
</evidence>
<feature type="active site" description="GMP-histidine intermediate" evidence="10">
    <location>
        <position position="401"/>
    </location>
</feature>
<dbReference type="STRING" id="1802399.A3E39_01665"/>
<gene>
    <name evidence="13" type="primary">rtcB</name>
    <name evidence="14" type="ORF">A3E39_01665</name>
</gene>
<feature type="binding site" evidence="11">
    <location>
        <begin position="375"/>
        <end position="378"/>
    </location>
    <ligand>
        <name>GMP</name>
        <dbReference type="ChEBI" id="CHEBI:58115"/>
    </ligand>
</feature>
<evidence type="ECO:0000313" key="15">
    <source>
        <dbReference type="Proteomes" id="UP000176603"/>
    </source>
</evidence>
<dbReference type="PANTHER" id="PTHR11118">
    <property type="entry name" value="RNA-SPLICING LIGASE RTCB HOMOLOG"/>
    <property type="match status" value="1"/>
</dbReference>
<feature type="binding site" evidence="12">
    <location>
        <position position="204"/>
    </location>
    <ligand>
        <name>Mn(2+)</name>
        <dbReference type="ChEBI" id="CHEBI:29035"/>
        <label>1</label>
    </ligand>
</feature>
<evidence type="ECO:0000256" key="1">
    <source>
        <dbReference type="ARBA" id="ARBA00008071"/>
    </source>
</evidence>
<keyword evidence="4 11" id="KW-0547">Nucleotide-binding</keyword>
<keyword evidence="2 13" id="KW-0436">Ligase</keyword>
<dbReference type="InterPro" id="IPR001233">
    <property type="entry name" value="RtcB"/>
</dbReference>
<reference evidence="14 15" key="1">
    <citation type="journal article" date="2016" name="Nat. Commun.">
        <title>Thousands of microbial genomes shed light on interconnected biogeochemical processes in an aquifer system.</title>
        <authorList>
            <person name="Anantharaman K."/>
            <person name="Brown C.T."/>
            <person name="Hug L.A."/>
            <person name="Sharon I."/>
            <person name="Castelle C.J."/>
            <person name="Probst A.J."/>
            <person name="Thomas B.C."/>
            <person name="Singh A."/>
            <person name="Wilkins M.J."/>
            <person name="Karaoz U."/>
            <person name="Brodie E.L."/>
            <person name="Williams K.H."/>
            <person name="Hubbard S.S."/>
            <person name="Banfield J.F."/>
        </authorList>
    </citation>
    <scope>NUCLEOTIDE SEQUENCE [LARGE SCALE GENOMIC DNA]</scope>
</reference>
<evidence type="ECO:0000256" key="8">
    <source>
        <dbReference type="ARBA" id="ARBA00047746"/>
    </source>
</evidence>
<dbReference type="GO" id="GO:0170057">
    <property type="term" value="F:RNA ligase (GTP) activity"/>
    <property type="evidence" value="ECO:0007669"/>
    <property type="project" value="UniProtKB-EC"/>
</dbReference>
<keyword evidence="6 11" id="KW-0342">GTP-binding</keyword>
<evidence type="ECO:0000256" key="4">
    <source>
        <dbReference type="ARBA" id="ARBA00022741"/>
    </source>
</evidence>
<accession>A0A1F7ULK0</accession>
<feature type="binding site" evidence="11">
    <location>
        <position position="382"/>
    </location>
    <ligand>
        <name>GMP</name>
        <dbReference type="ChEBI" id="CHEBI:58115"/>
    </ligand>
</feature>
<evidence type="ECO:0000256" key="5">
    <source>
        <dbReference type="ARBA" id="ARBA00022800"/>
    </source>
</evidence>
<evidence type="ECO:0000256" key="13">
    <source>
        <dbReference type="RuleBase" id="RU371113"/>
    </source>
</evidence>
<sequence>MKDLLKQLKPYLYEIPVGAVPGMRVPARLYITERLLEEVSSDRSIEQLVNTSMLPGVVEHVLAMPDMHEGYGFPIGGVAATELPHGIISPGGVGYDINCGVRMLASDLTFSNVRPRLEDLAGQMQRAIPSGTGRGGRIKLSESDMDDVLREGAAWCVRKGMGTEADLDHLEERGTYPGADPNLVSPHAKKRGRDQLGTLGSGNHFLEVQRVESIYDEAAAKAFGLFDGQVVISIHCGSRGLGHQICTDYVRLMLAKLPDYGFTLPDRELACAPADSDEGKRYLTAMAAAANFAWANRQVIEHHVRIEWELLFGKDHPLKTVYDVCHNIAKKETHVIHGETKQLLVHRKGATRAFGPGHPDVSADYRDVGQPVLIPGTMGTASYVLRGTDEAMKRTFGTVCHGAGRRMSRHAAKKIVSGPELRTQLEDQGIVVKCFSDTGLVEEAPLAYKDIESVVDVVEQAGLSKKVARLRPVAVVKGE</sequence>
<keyword evidence="5" id="KW-0692">RNA repair</keyword>
<feature type="binding site" evidence="12">
    <location>
        <position position="96"/>
    </location>
    <ligand>
        <name>Mn(2+)</name>
        <dbReference type="ChEBI" id="CHEBI:29035"/>
        <label>1</label>
    </ligand>
</feature>
<comment type="catalytic activity">
    <reaction evidence="9">
        <text>a 3'-end 2',3'-cyclophospho-ribonucleotide-RNA + a 5'-end dephospho-ribonucleoside-RNA + GTP + H2O = a ribonucleotidyl-ribonucleotide-RNA + GMP + diphosphate + H(+)</text>
        <dbReference type="Rhea" id="RHEA:68080"/>
        <dbReference type="Rhea" id="RHEA-COMP:10464"/>
        <dbReference type="Rhea" id="RHEA-COMP:13936"/>
        <dbReference type="Rhea" id="RHEA-COMP:17355"/>
        <dbReference type="ChEBI" id="CHEBI:15377"/>
        <dbReference type="ChEBI" id="CHEBI:15378"/>
        <dbReference type="ChEBI" id="CHEBI:33019"/>
        <dbReference type="ChEBI" id="CHEBI:37565"/>
        <dbReference type="ChEBI" id="CHEBI:58115"/>
        <dbReference type="ChEBI" id="CHEBI:83064"/>
        <dbReference type="ChEBI" id="CHEBI:138284"/>
        <dbReference type="ChEBI" id="CHEBI:173118"/>
        <dbReference type="EC" id="6.5.1.8"/>
    </reaction>
</comment>
<dbReference type="GO" id="GO:0046872">
    <property type="term" value="F:metal ion binding"/>
    <property type="evidence" value="ECO:0007669"/>
    <property type="project" value="UniProtKB-UniRule"/>
</dbReference>
<comment type="cofactor">
    <cofactor evidence="12 13">
        <name>Mn(2+)</name>
        <dbReference type="ChEBI" id="CHEBI:29035"/>
    </cofactor>
    <text evidence="12 13">Binds 2 manganese ions per subunit.</text>
</comment>
<feature type="binding site" evidence="11">
    <location>
        <position position="477"/>
    </location>
    <ligand>
        <name>GMP</name>
        <dbReference type="ChEBI" id="CHEBI:58115"/>
    </ligand>
</feature>
<proteinExistence type="inferred from homology"/>
<dbReference type="GO" id="GO:0003972">
    <property type="term" value="F:RNA ligase (ATP) activity"/>
    <property type="evidence" value="ECO:0007669"/>
    <property type="project" value="TreeGrafter"/>
</dbReference>
<dbReference type="SUPFAM" id="SSF103365">
    <property type="entry name" value="Hypothetical protein PH1602"/>
    <property type="match status" value="1"/>
</dbReference>
<dbReference type="GO" id="GO:0006396">
    <property type="term" value="P:RNA processing"/>
    <property type="evidence" value="ECO:0007669"/>
    <property type="project" value="InterPro"/>
</dbReference>
<feature type="binding site" evidence="12">
    <location>
        <position position="326"/>
    </location>
    <ligand>
        <name>Mn(2+)</name>
        <dbReference type="ChEBI" id="CHEBI:29035"/>
        <label>2</label>
    </ligand>
</feature>
<comment type="subunit">
    <text evidence="13">Monomer.</text>
</comment>
<dbReference type="EMBL" id="MGEH01000027">
    <property type="protein sequence ID" value="OGL78624.1"/>
    <property type="molecule type" value="Genomic_DNA"/>
</dbReference>
<name>A0A1F7ULK0_9BACT</name>
<dbReference type="GO" id="GO:0042245">
    <property type="term" value="P:RNA repair"/>
    <property type="evidence" value="ECO:0007669"/>
    <property type="project" value="UniProtKB-KW"/>
</dbReference>
<feature type="binding site" evidence="11">
    <location>
        <begin position="203"/>
        <end position="207"/>
    </location>
    <ligand>
        <name>GMP</name>
        <dbReference type="ChEBI" id="CHEBI:58115"/>
    </ligand>
</feature>
<dbReference type="Proteomes" id="UP000176603">
    <property type="component" value="Unassembled WGS sequence"/>
</dbReference>
<keyword evidence="7 12" id="KW-0464">Manganese</keyword>
<feature type="binding site" evidence="11">
    <location>
        <begin position="401"/>
        <end position="404"/>
    </location>
    <ligand>
        <name>GMP</name>
        <dbReference type="ChEBI" id="CHEBI:58115"/>
    </ligand>
</feature>
<comment type="similarity">
    <text evidence="1 13">Belongs to the RtcB family.</text>
</comment>
<evidence type="ECO:0000256" key="10">
    <source>
        <dbReference type="PIRSR" id="PIRSR601233-1"/>
    </source>
</evidence>